<dbReference type="PRINTS" id="PR00171">
    <property type="entry name" value="SUGRTRNSPORT"/>
</dbReference>
<dbReference type="EMBL" id="BROQ01000001">
    <property type="protein sequence ID" value="GKZ16526.1"/>
    <property type="molecule type" value="Genomic_DNA"/>
</dbReference>
<dbReference type="PANTHER" id="PTHR48022:SF23">
    <property type="entry name" value="MAJOR FACILITATOR SUPERFAMILY (MFS) PROFILE DOMAIN-CONTAINING PROTEIN"/>
    <property type="match status" value="1"/>
</dbReference>
<evidence type="ECO:0000256" key="4">
    <source>
        <dbReference type="ARBA" id="ARBA00022692"/>
    </source>
</evidence>
<comment type="subcellular location">
    <subcellularLocation>
        <location evidence="1">Membrane</location>
        <topology evidence="1">Multi-pass membrane protein</topology>
    </subcellularLocation>
</comment>
<dbReference type="InterPro" id="IPR036259">
    <property type="entry name" value="MFS_trans_sf"/>
</dbReference>
<dbReference type="Gene3D" id="1.20.1250.20">
    <property type="entry name" value="MFS general substrate transporter like domains"/>
    <property type="match status" value="1"/>
</dbReference>
<feature type="transmembrane region" description="Helical" evidence="8">
    <location>
        <begin position="400"/>
        <end position="421"/>
    </location>
</feature>
<feature type="transmembrane region" description="Helical" evidence="8">
    <location>
        <begin position="129"/>
        <end position="150"/>
    </location>
</feature>
<feature type="transmembrane region" description="Helical" evidence="8">
    <location>
        <begin position="291"/>
        <end position="314"/>
    </location>
</feature>
<dbReference type="NCBIfam" id="TIGR00879">
    <property type="entry name" value="SP"/>
    <property type="match status" value="1"/>
</dbReference>
<dbReference type="GO" id="GO:0016020">
    <property type="term" value="C:membrane"/>
    <property type="evidence" value="ECO:0007669"/>
    <property type="project" value="UniProtKB-SubCell"/>
</dbReference>
<feature type="transmembrane region" description="Helical" evidence="8">
    <location>
        <begin position="433"/>
        <end position="453"/>
    </location>
</feature>
<feature type="transmembrane region" description="Helical" evidence="8">
    <location>
        <begin position="465"/>
        <end position="485"/>
    </location>
</feature>
<keyword evidence="4 8" id="KW-0812">Transmembrane</keyword>
<evidence type="ECO:0000259" key="9">
    <source>
        <dbReference type="PROSITE" id="PS50850"/>
    </source>
</evidence>
<feature type="transmembrane region" description="Helical" evidence="8">
    <location>
        <begin position="200"/>
        <end position="217"/>
    </location>
</feature>
<sequence length="542" mass="59167">MGAAGGGFSPQAIKQVPPAARRPYIWLAVIWASYCGGLHGFNTSNISGAMQMKQWDVDFGWDQLSSTTVSNNEGWVVSSMLLGQTVGVLMAGPLGERRGRKTVILAAAICYIIGAVLMAANLGSFAELLVGRVLSGFGSGLGMSAGPVYISEVAPLELRGMMTTFYNVSIMSGVTGSYWINYASFQIIPTTSSWQWRTTLVLQSIPAIILFLGFPFFPESPRYLMMRGRIDAARRSLSRLRGGMDESSEYFAREYTELLSKLDTTSTTTTSSKAFLSLLRECIHHSPTRKILLFVILIQTFFIMSGGNSITYYAPNILESIGLNQSQVLLFTAIYGLVKLLSVFFYAAFLTERFGRRPLLLIGSTINVCCLLYLTCYLGISPPSSSSTGTETASPSAASYISILAICIYAIGYGIGWAPVFSLTASEICPTRIRGTVVTIAFTYQNLLNFGITRGFPSMTASMHAWGPFALFTVFTAVATGWVGVGFPECKGRSMEGMEEVFGRRWWEVGWKNVPEAVVEDGQEVEVDVGDEKGRSSHEERV</sequence>
<feature type="domain" description="Major facilitator superfamily (MFS) profile" evidence="9">
    <location>
        <begin position="28"/>
        <end position="491"/>
    </location>
</feature>
<name>A0A9W5YHR2_9EURO</name>
<keyword evidence="3 7" id="KW-0813">Transport</keyword>
<gene>
    <name evidence="10" type="ORF">AbraCBS73388_000106</name>
</gene>
<dbReference type="InterPro" id="IPR005829">
    <property type="entry name" value="Sugar_transporter_CS"/>
</dbReference>
<feature type="transmembrane region" description="Helical" evidence="8">
    <location>
        <begin position="24"/>
        <end position="41"/>
    </location>
</feature>
<evidence type="ECO:0000256" key="8">
    <source>
        <dbReference type="SAM" id="Phobius"/>
    </source>
</evidence>
<dbReference type="SUPFAM" id="SSF103473">
    <property type="entry name" value="MFS general substrate transporter"/>
    <property type="match status" value="1"/>
</dbReference>
<protein>
    <recommendedName>
        <fullName evidence="9">Major facilitator superfamily (MFS) profile domain-containing protein</fullName>
    </recommendedName>
</protein>
<reference evidence="10" key="1">
    <citation type="submission" date="2022-07" db="EMBL/GenBank/DDBJ databases">
        <title>Taxonomy of Aspergillus series Nigri: significant species reduction supported by multi-species coalescent approaches.</title>
        <authorList>
            <person name="Bian C."/>
            <person name="Kusuya Y."/>
            <person name="Sklenar F."/>
            <person name="D'hooge E."/>
            <person name="Yaguchi T."/>
            <person name="Takahashi H."/>
            <person name="Hubka V."/>
        </authorList>
    </citation>
    <scope>NUCLEOTIDE SEQUENCE</scope>
    <source>
        <strain evidence="10">CBS 733.88</strain>
    </source>
</reference>
<dbReference type="PANTHER" id="PTHR48022">
    <property type="entry name" value="PLASTIDIC GLUCOSE TRANSPORTER 4"/>
    <property type="match status" value="1"/>
</dbReference>
<organism evidence="10 11">
    <name type="scientific">Aspergillus brasiliensis</name>
    <dbReference type="NCBI Taxonomy" id="319629"/>
    <lineage>
        <taxon>Eukaryota</taxon>
        <taxon>Fungi</taxon>
        <taxon>Dikarya</taxon>
        <taxon>Ascomycota</taxon>
        <taxon>Pezizomycotina</taxon>
        <taxon>Eurotiomycetes</taxon>
        <taxon>Eurotiomycetidae</taxon>
        <taxon>Eurotiales</taxon>
        <taxon>Aspergillaceae</taxon>
        <taxon>Aspergillus</taxon>
        <taxon>Aspergillus subgen. Circumdati</taxon>
    </lineage>
</organism>
<dbReference type="InterPro" id="IPR050360">
    <property type="entry name" value="MFS_Sugar_Transporters"/>
</dbReference>
<feature type="transmembrane region" description="Helical" evidence="8">
    <location>
        <begin position="103"/>
        <end position="123"/>
    </location>
</feature>
<evidence type="ECO:0000256" key="7">
    <source>
        <dbReference type="RuleBase" id="RU003346"/>
    </source>
</evidence>
<dbReference type="InterPro" id="IPR005828">
    <property type="entry name" value="MFS_sugar_transport-like"/>
</dbReference>
<feature type="transmembrane region" description="Helical" evidence="8">
    <location>
        <begin position="162"/>
        <end position="180"/>
    </location>
</feature>
<keyword evidence="6 8" id="KW-0472">Membrane</keyword>
<comment type="similarity">
    <text evidence="2 7">Belongs to the major facilitator superfamily. Sugar transporter (TC 2.A.1.1) family.</text>
</comment>
<dbReference type="InterPro" id="IPR003663">
    <property type="entry name" value="Sugar/inositol_transpt"/>
</dbReference>
<evidence type="ECO:0000256" key="6">
    <source>
        <dbReference type="ARBA" id="ARBA00023136"/>
    </source>
</evidence>
<accession>A0A9W5YHR2</accession>
<comment type="caution">
    <text evidence="10">The sequence shown here is derived from an EMBL/GenBank/DDBJ whole genome shotgun (WGS) entry which is preliminary data.</text>
</comment>
<evidence type="ECO:0000313" key="10">
    <source>
        <dbReference type="EMBL" id="GKZ16526.1"/>
    </source>
</evidence>
<dbReference type="Proteomes" id="UP001143548">
    <property type="component" value="Unassembled WGS sequence"/>
</dbReference>
<dbReference type="AlphaFoldDB" id="A0A9W5YHR2"/>
<dbReference type="GO" id="GO:0005351">
    <property type="term" value="F:carbohydrate:proton symporter activity"/>
    <property type="evidence" value="ECO:0007669"/>
    <property type="project" value="TreeGrafter"/>
</dbReference>
<dbReference type="Pfam" id="PF00083">
    <property type="entry name" value="Sugar_tr"/>
    <property type="match status" value="1"/>
</dbReference>
<dbReference type="InterPro" id="IPR020846">
    <property type="entry name" value="MFS_dom"/>
</dbReference>
<dbReference type="PROSITE" id="PS00217">
    <property type="entry name" value="SUGAR_TRANSPORT_2"/>
    <property type="match status" value="1"/>
</dbReference>
<evidence type="ECO:0000313" key="11">
    <source>
        <dbReference type="Proteomes" id="UP001143548"/>
    </source>
</evidence>
<evidence type="ECO:0000256" key="1">
    <source>
        <dbReference type="ARBA" id="ARBA00004141"/>
    </source>
</evidence>
<feature type="transmembrane region" description="Helical" evidence="8">
    <location>
        <begin position="326"/>
        <end position="347"/>
    </location>
</feature>
<evidence type="ECO:0000256" key="5">
    <source>
        <dbReference type="ARBA" id="ARBA00022989"/>
    </source>
</evidence>
<proteinExistence type="inferred from homology"/>
<evidence type="ECO:0000256" key="3">
    <source>
        <dbReference type="ARBA" id="ARBA00022448"/>
    </source>
</evidence>
<keyword evidence="5 8" id="KW-1133">Transmembrane helix</keyword>
<feature type="transmembrane region" description="Helical" evidence="8">
    <location>
        <begin position="359"/>
        <end position="380"/>
    </location>
</feature>
<dbReference type="PROSITE" id="PS50850">
    <property type="entry name" value="MFS"/>
    <property type="match status" value="1"/>
</dbReference>
<evidence type="ECO:0000256" key="2">
    <source>
        <dbReference type="ARBA" id="ARBA00010992"/>
    </source>
</evidence>